<comment type="cofactor">
    <cofactor evidence="1">
        <name>thiamine diphosphate</name>
        <dbReference type="ChEBI" id="CHEBI:58937"/>
    </cofactor>
</comment>
<dbReference type="InterPro" id="IPR029061">
    <property type="entry name" value="THDP-binding"/>
</dbReference>
<dbReference type="CDD" id="cd02000">
    <property type="entry name" value="TPP_E1_PDC_ADC_BCADC"/>
    <property type="match status" value="1"/>
</dbReference>
<organism evidence="5 6">
    <name type="scientific">Mucisphaera calidilacus</name>
    <dbReference type="NCBI Taxonomy" id="2527982"/>
    <lineage>
        <taxon>Bacteria</taxon>
        <taxon>Pseudomonadati</taxon>
        <taxon>Planctomycetota</taxon>
        <taxon>Phycisphaerae</taxon>
        <taxon>Phycisphaerales</taxon>
        <taxon>Phycisphaeraceae</taxon>
        <taxon>Mucisphaera</taxon>
    </lineage>
</organism>
<dbReference type="EMBL" id="CP036280">
    <property type="protein sequence ID" value="QDU72889.1"/>
    <property type="molecule type" value="Genomic_DNA"/>
</dbReference>
<keyword evidence="2 5" id="KW-0560">Oxidoreductase</keyword>
<proteinExistence type="predicted"/>
<reference evidence="5 6" key="1">
    <citation type="submission" date="2019-02" db="EMBL/GenBank/DDBJ databases">
        <title>Deep-cultivation of Planctomycetes and their phenomic and genomic characterization uncovers novel biology.</title>
        <authorList>
            <person name="Wiegand S."/>
            <person name="Jogler M."/>
            <person name="Boedeker C."/>
            <person name="Pinto D."/>
            <person name="Vollmers J."/>
            <person name="Rivas-Marin E."/>
            <person name="Kohn T."/>
            <person name="Peeters S.H."/>
            <person name="Heuer A."/>
            <person name="Rast P."/>
            <person name="Oberbeckmann S."/>
            <person name="Bunk B."/>
            <person name="Jeske O."/>
            <person name="Meyerdierks A."/>
            <person name="Storesund J.E."/>
            <person name="Kallscheuer N."/>
            <person name="Luecker S."/>
            <person name="Lage O.M."/>
            <person name="Pohl T."/>
            <person name="Merkel B.J."/>
            <person name="Hornburger P."/>
            <person name="Mueller R.-W."/>
            <person name="Bruemmer F."/>
            <person name="Labrenz M."/>
            <person name="Spormann A.M."/>
            <person name="Op den Camp H."/>
            <person name="Overmann J."/>
            <person name="Amann R."/>
            <person name="Jetten M.S.M."/>
            <person name="Mascher T."/>
            <person name="Medema M.H."/>
            <person name="Devos D.P."/>
            <person name="Kaster A.-K."/>
            <person name="Ovreas L."/>
            <person name="Rohde M."/>
            <person name="Galperin M.Y."/>
            <person name="Jogler C."/>
        </authorList>
    </citation>
    <scope>NUCLEOTIDE SEQUENCE [LARGE SCALE GENOMIC DNA]</scope>
    <source>
        <strain evidence="5 6">Pan265</strain>
    </source>
</reference>
<dbReference type="KEGG" id="mcad:Pan265_27650"/>
<dbReference type="Gene3D" id="3.40.50.970">
    <property type="match status" value="1"/>
</dbReference>
<protein>
    <submittedName>
        <fullName evidence="5">Acetoin:2,6-dichlorophenolindophenol oxidoreductase subunit alpha</fullName>
        <ecNumber evidence="5">1.1.1.-</ecNumber>
    </submittedName>
</protein>
<feature type="domain" description="Dehydrogenase E1 component" evidence="4">
    <location>
        <begin position="262"/>
        <end position="343"/>
    </location>
</feature>
<evidence type="ECO:0000256" key="3">
    <source>
        <dbReference type="ARBA" id="ARBA00023052"/>
    </source>
</evidence>
<evidence type="ECO:0000313" key="6">
    <source>
        <dbReference type="Proteomes" id="UP000320386"/>
    </source>
</evidence>
<keyword evidence="3" id="KW-0786">Thiamine pyrophosphate</keyword>
<dbReference type="InterPro" id="IPR050642">
    <property type="entry name" value="PDH_E1_Alpha_Subunit"/>
</dbReference>
<dbReference type="EC" id="1.1.1.-" evidence="5"/>
<dbReference type="SUPFAM" id="SSF52518">
    <property type="entry name" value="Thiamin diphosphate-binding fold (THDP-binding)"/>
    <property type="match status" value="1"/>
</dbReference>
<dbReference type="GO" id="GO:0006086">
    <property type="term" value="P:pyruvate decarboxylation to acetyl-CoA"/>
    <property type="evidence" value="ECO:0007669"/>
    <property type="project" value="TreeGrafter"/>
</dbReference>
<dbReference type="AlphaFoldDB" id="A0A518C0Z2"/>
<accession>A0A518C0Z2</accession>
<dbReference type="Pfam" id="PF00676">
    <property type="entry name" value="E1_dh"/>
    <property type="match status" value="2"/>
</dbReference>
<evidence type="ECO:0000313" key="5">
    <source>
        <dbReference type="EMBL" id="QDU72889.1"/>
    </source>
</evidence>
<dbReference type="RefSeq" id="WP_236254470.1">
    <property type="nucleotide sequence ID" value="NZ_CP036280.1"/>
</dbReference>
<sequence>MTMATEDATVVESRPSDALSAEELLDMLWMLRLIRRFEERTMQSYMQQKIGGFCHIYIGQEAVATGICAAIRHEDPIVGPYRDHGHALAKGMDPNYCMAEMFGKITGCAKGKGGSMHMFDRPNHMYGGHAIVGGQCPLGAGLGFALQYEEKDGLAVCFLGDGALNQGAFMEAMNLASIWNLPVMFVLENNQYSMGTHIARGTSMAEDLAAKAEAFGMRYAECDGHDVLDVYDVFAREAARTRGAKNPQWERGAIPTYSREGRDPGPVFVNAKTYRYQGHSMSDPQKYRSKDEVAEVQQRDCIESLERHLLDRGMADQARFDEIDARAKQVATDSVKFAEASEPLSADELYTDVYVNTFGPYRRGETVQILRDAENKD</sequence>
<dbReference type="Proteomes" id="UP000320386">
    <property type="component" value="Chromosome"/>
</dbReference>
<dbReference type="InterPro" id="IPR001017">
    <property type="entry name" value="DH_E1"/>
</dbReference>
<evidence type="ECO:0000259" key="4">
    <source>
        <dbReference type="Pfam" id="PF00676"/>
    </source>
</evidence>
<keyword evidence="6" id="KW-1185">Reference proteome</keyword>
<evidence type="ECO:0000256" key="1">
    <source>
        <dbReference type="ARBA" id="ARBA00001964"/>
    </source>
</evidence>
<dbReference type="PANTHER" id="PTHR11516:SF60">
    <property type="entry name" value="PYRUVATE DEHYDROGENASE E1 COMPONENT SUBUNIT ALPHA"/>
    <property type="match status" value="1"/>
</dbReference>
<gene>
    <name evidence="5" type="primary">acoA</name>
    <name evidence="5" type="ORF">Pan265_27650</name>
</gene>
<dbReference type="PANTHER" id="PTHR11516">
    <property type="entry name" value="PYRUVATE DEHYDROGENASE E1 COMPONENT, ALPHA SUBUNIT BACTERIAL AND ORGANELLAR"/>
    <property type="match status" value="1"/>
</dbReference>
<name>A0A518C0Z2_9BACT</name>
<evidence type="ECO:0000256" key="2">
    <source>
        <dbReference type="ARBA" id="ARBA00023002"/>
    </source>
</evidence>
<dbReference type="GO" id="GO:0004739">
    <property type="term" value="F:pyruvate dehydrogenase (acetyl-transferring) activity"/>
    <property type="evidence" value="ECO:0007669"/>
    <property type="project" value="TreeGrafter"/>
</dbReference>
<feature type="domain" description="Dehydrogenase E1 component" evidence="4">
    <location>
        <begin position="31"/>
        <end position="241"/>
    </location>
</feature>